<feature type="transmembrane region" description="Helical" evidence="6">
    <location>
        <begin position="433"/>
        <end position="451"/>
    </location>
</feature>
<reference evidence="8 9" key="1">
    <citation type="submission" date="2024-09" db="EMBL/GenBank/DDBJ databases">
        <authorList>
            <person name="Sun Q."/>
            <person name="Mori K."/>
        </authorList>
    </citation>
    <scope>NUCLEOTIDE SEQUENCE [LARGE SCALE GENOMIC DNA]</scope>
    <source>
        <strain evidence="8 9">TISTR 1856</strain>
    </source>
</reference>
<name>A0ABV5LR31_9ACTN</name>
<dbReference type="RefSeq" id="WP_380138240.1">
    <property type="nucleotide sequence ID" value="NZ_JBHLUI010000009.1"/>
</dbReference>
<dbReference type="InterPro" id="IPR024671">
    <property type="entry name" value="Atg22-like"/>
</dbReference>
<feature type="transmembrane region" description="Helical" evidence="6">
    <location>
        <begin position="365"/>
        <end position="385"/>
    </location>
</feature>
<feature type="transmembrane region" description="Helical" evidence="6">
    <location>
        <begin position="275"/>
        <end position="299"/>
    </location>
</feature>
<keyword evidence="5 6" id="KW-0472">Membrane</keyword>
<evidence type="ECO:0000256" key="6">
    <source>
        <dbReference type="SAM" id="Phobius"/>
    </source>
</evidence>
<feature type="transmembrane region" description="Helical" evidence="6">
    <location>
        <begin position="411"/>
        <end position="427"/>
    </location>
</feature>
<evidence type="ECO:0000256" key="3">
    <source>
        <dbReference type="ARBA" id="ARBA00022692"/>
    </source>
</evidence>
<evidence type="ECO:0000256" key="2">
    <source>
        <dbReference type="ARBA" id="ARBA00022448"/>
    </source>
</evidence>
<dbReference type="PANTHER" id="PTHR23519:SF1">
    <property type="entry name" value="AUTOPHAGY-RELATED PROTEIN 22"/>
    <property type="match status" value="1"/>
</dbReference>
<dbReference type="EMBL" id="JBHMDM010000003">
    <property type="protein sequence ID" value="MFB9376497.1"/>
    <property type="molecule type" value="Genomic_DNA"/>
</dbReference>
<gene>
    <name evidence="8" type="ORF">ACFFVI_05910</name>
</gene>
<feature type="transmembrane region" description="Helical" evidence="6">
    <location>
        <begin position="117"/>
        <end position="136"/>
    </location>
</feature>
<dbReference type="PROSITE" id="PS50850">
    <property type="entry name" value="MFS"/>
    <property type="match status" value="1"/>
</dbReference>
<dbReference type="Gene3D" id="1.20.1250.20">
    <property type="entry name" value="MFS general substrate transporter like domains"/>
    <property type="match status" value="1"/>
</dbReference>
<feature type="transmembrane region" description="Helical" evidence="6">
    <location>
        <begin position="182"/>
        <end position="202"/>
    </location>
</feature>
<feature type="transmembrane region" description="Helical" evidence="6">
    <location>
        <begin position="341"/>
        <end position="359"/>
    </location>
</feature>
<evidence type="ECO:0000259" key="7">
    <source>
        <dbReference type="PROSITE" id="PS50850"/>
    </source>
</evidence>
<sequence>MTPVPPPAPPVPSAAGPADPLRRARRSWYVYDWANSAYVTTTQTVLFAPYLTVVARRAACPGLAEGEVCRTPLSVLGVPVAAGSLALYTITAATLLSALLLPLVGALVDRSTHRHRWLGVFAGIGAVAATAMAAIGGDRWQLGVLLALVATASLVCSLVVYDALLCDVSPPEDRDRTSSRGWALGYLGGFLLLALNLALVTFPGALGLDAGQAVQVSLASAGIWWGVFTLVALAGLRTLPRRDPVADSRVAGRGPGAPFRQLLTTLKGLRRYPQVLRFLLAYLIFNDGIQTVIAAASIYGAEELGFSTSQLVTTILLVQAVAFVGALLFGRAAGRFGAKNTVLVGLVLWSVTVLAAFGVPRGAFTTWLLLAVLIGLVLGGTQALARSMYSRLVPVGAEAEYFSLYQAGERGTSWLGTLIFGLVAQLTGSYRPAILALLAFFVVGAVLLRRVDVTEGARQAQGGHTQ</sequence>
<dbReference type="SUPFAM" id="SSF103473">
    <property type="entry name" value="MFS general substrate transporter"/>
    <property type="match status" value="1"/>
</dbReference>
<organism evidence="8 9">
    <name type="scientific">Kineococcus gynurae</name>
    <dbReference type="NCBI Taxonomy" id="452979"/>
    <lineage>
        <taxon>Bacteria</taxon>
        <taxon>Bacillati</taxon>
        <taxon>Actinomycetota</taxon>
        <taxon>Actinomycetes</taxon>
        <taxon>Kineosporiales</taxon>
        <taxon>Kineosporiaceae</taxon>
        <taxon>Kineococcus</taxon>
    </lineage>
</organism>
<feature type="transmembrane region" description="Helical" evidence="6">
    <location>
        <begin position="85"/>
        <end position="105"/>
    </location>
</feature>
<keyword evidence="9" id="KW-1185">Reference proteome</keyword>
<dbReference type="InterPro" id="IPR036259">
    <property type="entry name" value="MFS_trans_sf"/>
</dbReference>
<keyword evidence="4 6" id="KW-1133">Transmembrane helix</keyword>
<comment type="caution">
    <text evidence="8">The sequence shown here is derived from an EMBL/GenBank/DDBJ whole genome shotgun (WGS) entry which is preliminary data.</text>
</comment>
<feature type="domain" description="Major facilitator superfamily (MFS) profile" evidence="7">
    <location>
        <begin position="274"/>
        <end position="466"/>
    </location>
</feature>
<keyword evidence="2" id="KW-0813">Transport</keyword>
<dbReference type="Pfam" id="PF11700">
    <property type="entry name" value="ATG22"/>
    <property type="match status" value="2"/>
</dbReference>
<feature type="transmembrane region" description="Helical" evidence="6">
    <location>
        <begin position="311"/>
        <end position="329"/>
    </location>
</feature>
<evidence type="ECO:0000256" key="5">
    <source>
        <dbReference type="ARBA" id="ARBA00023136"/>
    </source>
</evidence>
<evidence type="ECO:0000313" key="9">
    <source>
        <dbReference type="Proteomes" id="UP001589748"/>
    </source>
</evidence>
<dbReference type="PANTHER" id="PTHR23519">
    <property type="entry name" value="AUTOPHAGY-RELATED PROTEIN 22"/>
    <property type="match status" value="1"/>
</dbReference>
<keyword evidence="3 6" id="KW-0812">Transmembrane</keyword>
<dbReference type="InterPro" id="IPR020846">
    <property type="entry name" value="MFS_dom"/>
</dbReference>
<comment type="subcellular location">
    <subcellularLocation>
        <location evidence="1">Cell membrane</location>
        <topology evidence="1">Multi-pass membrane protein</topology>
    </subcellularLocation>
</comment>
<feature type="transmembrane region" description="Helical" evidence="6">
    <location>
        <begin position="222"/>
        <end position="239"/>
    </location>
</feature>
<accession>A0ABV5LR31</accession>
<feature type="transmembrane region" description="Helical" evidence="6">
    <location>
        <begin position="142"/>
        <end position="161"/>
    </location>
</feature>
<evidence type="ECO:0000256" key="1">
    <source>
        <dbReference type="ARBA" id="ARBA00004651"/>
    </source>
</evidence>
<proteinExistence type="predicted"/>
<evidence type="ECO:0000256" key="4">
    <source>
        <dbReference type="ARBA" id="ARBA00022989"/>
    </source>
</evidence>
<evidence type="ECO:0000313" key="8">
    <source>
        <dbReference type="EMBL" id="MFB9376497.1"/>
    </source>
</evidence>
<dbReference type="InterPro" id="IPR050495">
    <property type="entry name" value="ATG22/LtaA_families"/>
</dbReference>
<dbReference type="Proteomes" id="UP001589748">
    <property type="component" value="Unassembled WGS sequence"/>
</dbReference>
<protein>
    <submittedName>
        <fullName evidence="8">MFS transporter</fullName>
    </submittedName>
</protein>